<dbReference type="AlphaFoldDB" id="A0A8S3HMY3"/>
<evidence type="ECO:0000313" key="2">
    <source>
        <dbReference type="Proteomes" id="UP000681720"/>
    </source>
</evidence>
<comment type="caution">
    <text evidence="1">The sequence shown here is derived from an EMBL/GenBank/DDBJ whole genome shotgun (WGS) entry which is preliminary data.</text>
</comment>
<name>A0A8S3HMY3_9BILA</name>
<feature type="non-terminal residue" evidence="1">
    <location>
        <position position="1"/>
    </location>
</feature>
<dbReference type="EMBL" id="CAJOBJ010330640">
    <property type="protein sequence ID" value="CAF5182109.1"/>
    <property type="molecule type" value="Genomic_DNA"/>
</dbReference>
<sequence length="110" mass="12223">LMAEKIGRCGLQNSQVEVIGVADSKSVISFCLLGLMAEKIGRCGLQNSQISNALESGVPLHNYEHFNGKVIERYFYVNTSYLRYSKTPFIPCEIEMSEQMTKSPASILSI</sequence>
<gene>
    <name evidence="1" type="ORF">GIL414_LOCUS69671</name>
</gene>
<reference evidence="1" key="1">
    <citation type="submission" date="2021-02" db="EMBL/GenBank/DDBJ databases">
        <authorList>
            <person name="Nowell W R."/>
        </authorList>
    </citation>
    <scope>NUCLEOTIDE SEQUENCE</scope>
</reference>
<protein>
    <submittedName>
        <fullName evidence="1">Uncharacterized protein</fullName>
    </submittedName>
</protein>
<evidence type="ECO:0000313" key="1">
    <source>
        <dbReference type="EMBL" id="CAF5182109.1"/>
    </source>
</evidence>
<organism evidence="1 2">
    <name type="scientific">Rotaria magnacalcarata</name>
    <dbReference type="NCBI Taxonomy" id="392030"/>
    <lineage>
        <taxon>Eukaryota</taxon>
        <taxon>Metazoa</taxon>
        <taxon>Spiralia</taxon>
        <taxon>Gnathifera</taxon>
        <taxon>Rotifera</taxon>
        <taxon>Eurotatoria</taxon>
        <taxon>Bdelloidea</taxon>
        <taxon>Philodinida</taxon>
        <taxon>Philodinidae</taxon>
        <taxon>Rotaria</taxon>
    </lineage>
</organism>
<proteinExistence type="predicted"/>
<dbReference type="Proteomes" id="UP000681720">
    <property type="component" value="Unassembled WGS sequence"/>
</dbReference>
<accession>A0A8S3HMY3</accession>